<dbReference type="RefSeq" id="WP_020514168.1">
    <property type="nucleotide sequence ID" value="NZ_JBIAZU010000003.1"/>
</dbReference>
<dbReference type="Gene3D" id="3.30.1310.10">
    <property type="entry name" value="Nucleoid-associated protein YbaB-like domain"/>
    <property type="match status" value="1"/>
</dbReference>
<dbReference type="Proteomes" id="UP001602245">
    <property type="component" value="Unassembled WGS sequence"/>
</dbReference>
<accession>A0ABW6WDZ5</accession>
<sequence>MFDGRDFEAAERMIDDWQADIEARAARARELSTRLSRLSARVRSQDELVTVTVGSAGDLTGLELDERIRRRPAAETARLIMATLQAARERLTADVAEVTAQTVGADSATGRAVIASYAGRWGARDV</sequence>
<evidence type="ECO:0000313" key="1">
    <source>
        <dbReference type="EMBL" id="MFF5291273.1"/>
    </source>
</evidence>
<name>A0ABW6WDZ5_9ACTN</name>
<dbReference type="SUPFAM" id="SSF82607">
    <property type="entry name" value="YbaB-like"/>
    <property type="match status" value="1"/>
</dbReference>
<gene>
    <name evidence="1" type="ORF">ACFY35_17670</name>
</gene>
<keyword evidence="2" id="KW-1185">Reference proteome</keyword>
<evidence type="ECO:0000313" key="2">
    <source>
        <dbReference type="Proteomes" id="UP001602245"/>
    </source>
</evidence>
<dbReference type="InterPro" id="IPR004401">
    <property type="entry name" value="YbaB/EbfC"/>
</dbReference>
<organism evidence="1 2">
    <name type="scientific">Paractinoplanes globisporus</name>
    <dbReference type="NCBI Taxonomy" id="113565"/>
    <lineage>
        <taxon>Bacteria</taxon>
        <taxon>Bacillati</taxon>
        <taxon>Actinomycetota</taxon>
        <taxon>Actinomycetes</taxon>
        <taxon>Micromonosporales</taxon>
        <taxon>Micromonosporaceae</taxon>
        <taxon>Paractinoplanes</taxon>
    </lineage>
</organism>
<dbReference type="InterPro" id="IPR036894">
    <property type="entry name" value="YbaB-like_sf"/>
</dbReference>
<dbReference type="EMBL" id="JBIAZU010000003">
    <property type="protein sequence ID" value="MFF5291273.1"/>
    <property type="molecule type" value="Genomic_DNA"/>
</dbReference>
<comment type="caution">
    <text evidence="1">The sequence shown here is derived from an EMBL/GenBank/DDBJ whole genome shotgun (WGS) entry which is preliminary data.</text>
</comment>
<reference evidence="1 2" key="1">
    <citation type="submission" date="2024-10" db="EMBL/GenBank/DDBJ databases">
        <title>The Natural Products Discovery Center: Release of the First 8490 Sequenced Strains for Exploring Actinobacteria Biosynthetic Diversity.</title>
        <authorList>
            <person name="Kalkreuter E."/>
            <person name="Kautsar S.A."/>
            <person name="Yang D."/>
            <person name="Bader C.D."/>
            <person name="Teijaro C.N."/>
            <person name="Fluegel L."/>
            <person name="Davis C.M."/>
            <person name="Simpson J.R."/>
            <person name="Lauterbach L."/>
            <person name="Steele A.D."/>
            <person name="Gui C."/>
            <person name="Meng S."/>
            <person name="Li G."/>
            <person name="Viehrig K."/>
            <person name="Ye F."/>
            <person name="Su P."/>
            <person name="Kiefer A.F."/>
            <person name="Nichols A."/>
            <person name="Cepeda A.J."/>
            <person name="Yan W."/>
            <person name="Fan B."/>
            <person name="Jiang Y."/>
            <person name="Adhikari A."/>
            <person name="Zheng C.-J."/>
            <person name="Schuster L."/>
            <person name="Cowan T.M."/>
            <person name="Smanski M.J."/>
            <person name="Chevrette M.G."/>
            <person name="De Carvalho L.P.S."/>
            <person name="Shen B."/>
        </authorList>
    </citation>
    <scope>NUCLEOTIDE SEQUENCE [LARGE SCALE GENOMIC DNA]</scope>
    <source>
        <strain evidence="1 2">NPDC000087</strain>
    </source>
</reference>
<proteinExistence type="predicted"/>
<dbReference type="Pfam" id="PF02575">
    <property type="entry name" value="YbaB_DNA_bd"/>
    <property type="match status" value="1"/>
</dbReference>
<protein>
    <submittedName>
        <fullName evidence="1">YbaB/EbfC family nucleoid-associated protein</fullName>
    </submittedName>
</protein>